<proteinExistence type="predicted"/>
<dbReference type="NCBIfam" id="TIGR03083">
    <property type="entry name" value="maleylpyruvate isomerase family mycothiol-dependent enzyme"/>
    <property type="match status" value="1"/>
</dbReference>
<dbReference type="SUPFAM" id="SSF109854">
    <property type="entry name" value="DinB/YfiT-like putative metalloenzymes"/>
    <property type="match status" value="1"/>
</dbReference>
<keyword evidence="2" id="KW-1185">Reference proteome</keyword>
<dbReference type="InterPro" id="IPR034660">
    <property type="entry name" value="DinB/YfiT-like"/>
</dbReference>
<sequence>MTDYSRVERIALCDLFDEVGPDRPTLCEGWTTWDLAIHLHVREADPLAGPGIMIPALSDTTEKRMARAKAKYSFTEIVDKVRRGPGPFTIYSIPGLGHNLNTTEYFVHHEDVRRAGPEFEVRQLPAEQQEGLWKQVRLAAKGMTRKAPSGLVLRLPDGTESVAKKSTDQGSVTVTGEPAELVLFCFGRQAVAKVELAGDPETVERLKTMSFGV</sequence>
<dbReference type="EMBL" id="CP043661">
    <property type="protein sequence ID" value="QNE22276.1"/>
    <property type="molecule type" value="Genomic_DNA"/>
</dbReference>
<evidence type="ECO:0000313" key="2">
    <source>
        <dbReference type="Proteomes" id="UP000515563"/>
    </source>
</evidence>
<dbReference type="Proteomes" id="UP000515563">
    <property type="component" value="Chromosome"/>
</dbReference>
<reference evidence="1 2" key="2">
    <citation type="journal article" date="2020" name="Microbiol. Resour. Announc.">
        <title>Antarctic desert soil bacteria exhibit high novel natural product potential, evaluated through long-read genome sequencing and comparative genomics.</title>
        <authorList>
            <person name="Benaud N."/>
            <person name="Edwards R.J."/>
            <person name="Amos T.G."/>
            <person name="D'Agostino P.M."/>
            <person name="Gutierrez-Chavez C."/>
            <person name="Montgomery K."/>
            <person name="Nicetic I."/>
            <person name="Ferrari B.C."/>
        </authorList>
    </citation>
    <scope>NUCLEOTIDE SEQUENCE [LARGE SCALE GENOMIC DNA]</scope>
    <source>
        <strain evidence="1 2">SPB151</strain>
    </source>
</reference>
<protein>
    <submittedName>
        <fullName evidence="1">TIGR03085 family protein</fullName>
    </submittedName>
</protein>
<dbReference type="KEGG" id="kqi:F1D05_35705"/>
<dbReference type="AlphaFoldDB" id="A0A7G6X7R1"/>
<gene>
    <name evidence="1" type="ORF">F1D05_35705</name>
</gene>
<organism evidence="1 2">
    <name type="scientific">Kribbella qitaiheensis</name>
    <dbReference type="NCBI Taxonomy" id="1544730"/>
    <lineage>
        <taxon>Bacteria</taxon>
        <taxon>Bacillati</taxon>
        <taxon>Actinomycetota</taxon>
        <taxon>Actinomycetes</taxon>
        <taxon>Propionibacteriales</taxon>
        <taxon>Kribbellaceae</taxon>
        <taxon>Kribbella</taxon>
    </lineage>
</organism>
<accession>A0A7G6X7R1</accession>
<name>A0A7G6X7R1_9ACTN</name>
<dbReference type="RefSeq" id="WP_185444689.1">
    <property type="nucleotide sequence ID" value="NZ_CP043661.1"/>
</dbReference>
<dbReference type="InterPro" id="IPR017519">
    <property type="entry name" value="CHP03085"/>
</dbReference>
<dbReference type="InterPro" id="IPR017517">
    <property type="entry name" value="Maleyloyr_isom"/>
</dbReference>
<reference evidence="2" key="1">
    <citation type="submission" date="2019-09" db="EMBL/GenBank/DDBJ databases">
        <title>Antimicrobial potential of Antarctic Bacteria.</title>
        <authorList>
            <person name="Benaud N."/>
            <person name="Edwards R.J."/>
            <person name="Ferrari B.C."/>
        </authorList>
    </citation>
    <scope>NUCLEOTIDE SEQUENCE [LARGE SCALE GENOMIC DNA]</scope>
    <source>
        <strain evidence="2">SPB151</strain>
    </source>
</reference>
<dbReference type="NCBIfam" id="TIGR03085">
    <property type="entry name" value="TIGR03085 family metal-binding protein"/>
    <property type="match status" value="1"/>
</dbReference>
<evidence type="ECO:0000313" key="1">
    <source>
        <dbReference type="EMBL" id="QNE22276.1"/>
    </source>
</evidence>